<feature type="transmembrane region" description="Helical" evidence="6">
    <location>
        <begin position="348"/>
        <end position="374"/>
    </location>
</feature>
<evidence type="ECO:0000313" key="8">
    <source>
        <dbReference type="EMBL" id="MBN7797468.1"/>
    </source>
</evidence>
<sequence>MKGGAALLNGVLAAPRRVLALGALVLALAAAFVPALEKDVRSDAFLSPDDPAIVAREQVKRQFGLSDPLVVALDAGQPEAVYSPANLALLADIAEAVKALPNIDRERVFSLATESNIAATPDGLAISPFLDPPPASRAQAEHVRVAVSRFPLYLGSLVAEDGSMALTVVELKNESLAEQSYRQLRQVLLDLPRPPGTTLHLAGEGAISGYMGSYVDQDAQRLIPVAWLIITAVVFLGFRRLGPALYADVIMLFTVVSTVGLMAALGIKFYVISNALPVILIGIAVADTIHVVSHYDELRARATGESHRELVSRAVREMWRPVTITSLTTMAGFAGLALASFMPPFRYFGWFAALGVGLAWLYTLVILPALMVLFTPRAAVERAREGGGQDRRGLAGALSRLGEGTLDSSGRVLLLAGVLVAAGLYAATRLQVDDDPIGVFHRDEPVAVADRLINARMDGTNTLDVVVEAPEAEGLFDPRRLRRIEALQAYIETLPHVGGTVSIVDYLKQMNRALNDDDPAYYRIPDSADSVAQFFLLYAAMSDPADFEEEVDYDYRSANVRVYATAGGYRDTRPLVEGVRDYVARHFGDGDLAASISGRLYINYRWIKGLADSHFGGLLLSLVMVWAVSALLFRSLLAGCLTLVPVVASVLVVYAVMGLAGITLGMGTSMFAAIAVGLGIDFAIHTLDRLRSLGRTHPDDPRRAFVDLYPGTGRALLYNALAVACGFGILVFSKIVSLTTFGWIVMMAIVTSFIASMTLLPALLWRLQPSFLRPDWTPARPGLRWAAVLLTCALAIFLVGGAAAAEESPTADEIVASMNAVGADRSLSRKVRMVLTDSRGKQRDRETVSYRKRFEDSLRTVVFYLAPANVRGTAFLTWDYDAADREDDQWLYLPALRKSRRIPAADRGDYFLGTDLTYEDIKLDGKLAPVDYHFALEGSERDGDYLYYLLRGEPRSEAIAGELGYSRIEVRVDASTWLAVEVAFFDLQGQPLKTLEVTGIVEVDGTWTREGLEVSNHQTGHTTRFEFYDIAFDGGIDDSLFTRQALERGR</sequence>
<feature type="transmembrane region" description="Helical" evidence="6">
    <location>
        <begin position="615"/>
        <end position="633"/>
    </location>
</feature>
<dbReference type="InterPro" id="IPR033399">
    <property type="entry name" value="TP_0789-like"/>
</dbReference>
<dbReference type="PANTHER" id="PTHR33406:SF13">
    <property type="entry name" value="MEMBRANE PROTEIN YDFJ"/>
    <property type="match status" value="1"/>
</dbReference>
<feature type="transmembrane region" description="Helical" evidence="6">
    <location>
        <begin position="716"/>
        <end position="735"/>
    </location>
</feature>
<protein>
    <submittedName>
        <fullName evidence="8">Outer membrane lipoprotein-sorting protein</fullName>
    </submittedName>
</protein>
<dbReference type="AlphaFoldDB" id="A0A939DFT9"/>
<dbReference type="Gene3D" id="2.50.20.10">
    <property type="entry name" value="Lipoprotein localisation LolA/LolB/LppX"/>
    <property type="match status" value="1"/>
</dbReference>
<dbReference type="Gene3D" id="1.20.1640.10">
    <property type="entry name" value="Multidrug efflux transporter AcrB transmembrane domain"/>
    <property type="match status" value="2"/>
</dbReference>
<evidence type="ECO:0000256" key="6">
    <source>
        <dbReference type="SAM" id="Phobius"/>
    </source>
</evidence>
<organism evidence="8 9">
    <name type="scientific">Parahaliea mediterranea</name>
    <dbReference type="NCBI Taxonomy" id="651086"/>
    <lineage>
        <taxon>Bacteria</taxon>
        <taxon>Pseudomonadati</taxon>
        <taxon>Pseudomonadota</taxon>
        <taxon>Gammaproteobacteria</taxon>
        <taxon>Cellvibrionales</taxon>
        <taxon>Halieaceae</taxon>
        <taxon>Parahaliea</taxon>
    </lineage>
</organism>
<keyword evidence="4 6" id="KW-1133">Transmembrane helix</keyword>
<evidence type="ECO:0000256" key="1">
    <source>
        <dbReference type="ARBA" id="ARBA00004651"/>
    </source>
</evidence>
<comment type="caution">
    <text evidence="8">The sequence shown here is derived from an EMBL/GenBank/DDBJ whole genome shotgun (WGS) entry which is preliminary data.</text>
</comment>
<dbReference type="GO" id="GO:0005886">
    <property type="term" value="C:plasma membrane"/>
    <property type="evidence" value="ECO:0007669"/>
    <property type="project" value="UniProtKB-SubCell"/>
</dbReference>
<feature type="transmembrane region" description="Helical" evidence="6">
    <location>
        <begin position="741"/>
        <end position="764"/>
    </location>
</feature>
<evidence type="ECO:0000256" key="5">
    <source>
        <dbReference type="ARBA" id="ARBA00023136"/>
    </source>
</evidence>
<evidence type="ECO:0000313" key="9">
    <source>
        <dbReference type="Proteomes" id="UP000664303"/>
    </source>
</evidence>
<feature type="transmembrane region" description="Helical" evidence="6">
    <location>
        <begin position="322"/>
        <end position="342"/>
    </location>
</feature>
<feature type="transmembrane region" description="Helical" evidence="6">
    <location>
        <begin position="271"/>
        <end position="292"/>
    </location>
</feature>
<evidence type="ECO:0000256" key="4">
    <source>
        <dbReference type="ARBA" id="ARBA00022989"/>
    </source>
</evidence>
<dbReference type="PROSITE" id="PS50156">
    <property type="entry name" value="SSD"/>
    <property type="match status" value="2"/>
</dbReference>
<dbReference type="InterPro" id="IPR004869">
    <property type="entry name" value="MMPL_dom"/>
</dbReference>
<feature type="transmembrane region" description="Helical" evidence="6">
    <location>
        <begin position="640"/>
        <end position="662"/>
    </location>
</feature>
<keyword evidence="3 6" id="KW-0812">Transmembrane</keyword>
<accession>A0A939DFT9</accession>
<reference evidence="8" key="1">
    <citation type="submission" date="2021-02" db="EMBL/GenBank/DDBJ databases">
        <title>PHA producing bacteria isolated from coastal sediment in Guangdong, Shenzhen.</title>
        <authorList>
            <person name="Zheng W."/>
            <person name="Yu S."/>
            <person name="Huang Y."/>
        </authorList>
    </citation>
    <scope>NUCLEOTIDE SEQUENCE</scope>
    <source>
        <strain evidence="8">TN14-10</strain>
    </source>
</reference>
<feature type="transmembrane region" description="Helical" evidence="6">
    <location>
        <begin position="221"/>
        <end position="238"/>
    </location>
</feature>
<dbReference type="Pfam" id="PF17131">
    <property type="entry name" value="LolA_like"/>
    <property type="match status" value="1"/>
</dbReference>
<gene>
    <name evidence="8" type="ORF">JYP50_12740</name>
</gene>
<feature type="transmembrane region" description="Helical" evidence="6">
    <location>
        <begin position="785"/>
        <end position="805"/>
    </location>
</feature>
<dbReference type="PANTHER" id="PTHR33406">
    <property type="entry name" value="MEMBRANE PROTEIN MJ1562-RELATED"/>
    <property type="match status" value="1"/>
</dbReference>
<feature type="domain" description="SSD" evidence="7">
    <location>
        <begin position="244"/>
        <end position="373"/>
    </location>
</feature>
<keyword evidence="2" id="KW-1003">Cell membrane</keyword>
<name>A0A939DFT9_9GAMM</name>
<dbReference type="CDD" id="cd16329">
    <property type="entry name" value="LolA_like"/>
    <property type="match status" value="1"/>
</dbReference>
<dbReference type="RefSeq" id="WP_206560913.1">
    <property type="nucleotide sequence ID" value="NZ_JAFKCZ010000008.1"/>
</dbReference>
<dbReference type="InterPro" id="IPR000731">
    <property type="entry name" value="SSD"/>
</dbReference>
<dbReference type="Pfam" id="PF03176">
    <property type="entry name" value="MMPL"/>
    <property type="match status" value="2"/>
</dbReference>
<evidence type="ECO:0000256" key="2">
    <source>
        <dbReference type="ARBA" id="ARBA00022475"/>
    </source>
</evidence>
<feature type="domain" description="SSD" evidence="7">
    <location>
        <begin position="637"/>
        <end position="766"/>
    </location>
</feature>
<dbReference type="Proteomes" id="UP000664303">
    <property type="component" value="Unassembled WGS sequence"/>
</dbReference>
<evidence type="ECO:0000259" key="7">
    <source>
        <dbReference type="PROSITE" id="PS50156"/>
    </source>
</evidence>
<proteinExistence type="predicted"/>
<feature type="transmembrane region" description="Helical" evidence="6">
    <location>
        <begin position="245"/>
        <end position="265"/>
    </location>
</feature>
<keyword evidence="8" id="KW-0449">Lipoprotein</keyword>
<keyword evidence="5 6" id="KW-0472">Membrane</keyword>
<evidence type="ECO:0000256" key="3">
    <source>
        <dbReference type="ARBA" id="ARBA00022692"/>
    </source>
</evidence>
<keyword evidence="9" id="KW-1185">Reference proteome</keyword>
<dbReference type="EMBL" id="JAFKCZ010000008">
    <property type="protein sequence ID" value="MBN7797468.1"/>
    <property type="molecule type" value="Genomic_DNA"/>
</dbReference>
<dbReference type="SUPFAM" id="SSF82866">
    <property type="entry name" value="Multidrug efflux transporter AcrB transmembrane domain"/>
    <property type="match status" value="2"/>
</dbReference>
<comment type="subcellular location">
    <subcellularLocation>
        <location evidence="1">Cell membrane</location>
        <topology evidence="1">Multi-pass membrane protein</topology>
    </subcellularLocation>
</comment>
<dbReference type="InterPro" id="IPR050545">
    <property type="entry name" value="Mycobact_MmpL"/>
</dbReference>